<sequence>MTVLVTGAAGTTGSRVVAELRCRGVAYRSATRRPRSSDQVRFDWDDSSTFADALRGVHAVYLVGPIEVVDPSHQVEAFLDEATAAKVQRVVTLSSSAVEAGAPGPGVVHRMIASAMPEWTVLRPSWFMQNFFGDHPLAHAVRHGEIVTATGDAKVAFIDAGDIAAVAATVLTDHAPHNTDYVLTGPEALSYAQAADIISRAVGHMVRHRSVDPDTLVALFTSAGLSADYATLLASLDAVIAAGAENRVTESVQRITGRRPRSLAEVVRAEGRSG</sequence>
<accession>A0A9W4FI90</accession>
<dbReference type="SUPFAM" id="SSF51735">
    <property type="entry name" value="NAD(P)-binding Rossmann-fold domains"/>
    <property type="match status" value="1"/>
</dbReference>
<dbReference type="InterPro" id="IPR008030">
    <property type="entry name" value="NmrA-like"/>
</dbReference>
<evidence type="ECO:0000259" key="1">
    <source>
        <dbReference type="Pfam" id="PF05368"/>
    </source>
</evidence>
<dbReference type="InterPro" id="IPR051604">
    <property type="entry name" value="Ergot_Alk_Oxidoreductase"/>
</dbReference>
<dbReference type="AlphaFoldDB" id="A0A9W4FI90"/>
<evidence type="ECO:0000313" key="3">
    <source>
        <dbReference type="Proteomes" id="UP000465785"/>
    </source>
</evidence>
<dbReference type="Gene3D" id="3.90.25.10">
    <property type="entry name" value="UDP-galactose 4-epimerase, domain 1"/>
    <property type="match status" value="1"/>
</dbReference>
<dbReference type="CDD" id="cd05269">
    <property type="entry name" value="TMR_SDR_a"/>
    <property type="match status" value="1"/>
</dbReference>
<dbReference type="PANTHER" id="PTHR43162:SF1">
    <property type="entry name" value="PRESTALK A DIFFERENTIATION PROTEIN A"/>
    <property type="match status" value="1"/>
</dbReference>
<dbReference type="Gene3D" id="3.40.50.720">
    <property type="entry name" value="NAD(P)-binding Rossmann-like Domain"/>
    <property type="match status" value="1"/>
</dbReference>
<dbReference type="EMBL" id="AP022601">
    <property type="protein sequence ID" value="BBY96010.1"/>
    <property type="molecule type" value="Genomic_DNA"/>
</dbReference>
<keyword evidence="3" id="KW-1185">Reference proteome</keyword>
<organism evidence="2 3">
    <name type="scientific">Mycobacterium gallinarum</name>
    <dbReference type="NCBI Taxonomy" id="39689"/>
    <lineage>
        <taxon>Bacteria</taxon>
        <taxon>Bacillati</taxon>
        <taxon>Actinomycetota</taxon>
        <taxon>Actinomycetes</taxon>
        <taxon>Mycobacteriales</taxon>
        <taxon>Mycobacteriaceae</taxon>
        <taxon>Mycobacterium</taxon>
    </lineage>
</organism>
<protein>
    <submittedName>
        <fullName evidence="2">Oxidoreductase</fullName>
    </submittedName>
</protein>
<dbReference type="KEGG" id="mgau:MGALJ_56790"/>
<reference evidence="2 3" key="1">
    <citation type="journal article" date="2019" name="Emerg. Microbes Infect.">
        <title>Comprehensive subspecies identification of 175 nontuberculous mycobacteria species based on 7547 genomic profiles.</title>
        <authorList>
            <person name="Matsumoto Y."/>
            <person name="Kinjo T."/>
            <person name="Motooka D."/>
            <person name="Nabeya D."/>
            <person name="Jung N."/>
            <person name="Uechi K."/>
            <person name="Horii T."/>
            <person name="Iida T."/>
            <person name="Fujita J."/>
            <person name="Nakamura S."/>
        </authorList>
    </citation>
    <scope>NUCLEOTIDE SEQUENCE [LARGE SCALE GENOMIC DNA]</scope>
    <source>
        <strain evidence="2 3">JCM 6399</strain>
    </source>
</reference>
<dbReference type="RefSeq" id="WP_163735886.1">
    <property type="nucleotide sequence ID" value="NZ_AP022601.1"/>
</dbReference>
<gene>
    <name evidence="2" type="ORF">MGALJ_56790</name>
</gene>
<feature type="domain" description="NmrA-like" evidence="1">
    <location>
        <begin position="2"/>
        <end position="219"/>
    </location>
</feature>
<dbReference type="Pfam" id="PF05368">
    <property type="entry name" value="NmrA"/>
    <property type="match status" value="1"/>
</dbReference>
<proteinExistence type="predicted"/>
<dbReference type="Proteomes" id="UP000465785">
    <property type="component" value="Chromosome"/>
</dbReference>
<dbReference type="InterPro" id="IPR036291">
    <property type="entry name" value="NAD(P)-bd_dom_sf"/>
</dbReference>
<evidence type="ECO:0000313" key="2">
    <source>
        <dbReference type="EMBL" id="BBY96010.1"/>
    </source>
</evidence>
<dbReference type="PANTHER" id="PTHR43162">
    <property type="match status" value="1"/>
</dbReference>
<name>A0A9W4FI90_9MYCO</name>